<dbReference type="STRING" id="1423719.FC66_GL000956"/>
<dbReference type="Proteomes" id="UP000051450">
    <property type="component" value="Unassembled WGS sequence"/>
</dbReference>
<organism evidence="1 2">
    <name type="scientific">Dellaglioa algida DSM 15638</name>
    <dbReference type="NCBI Taxonomy" id="1423719"/>
    <lineage>
        <taxon>Bacteria</taxon>
        <taxon>Bacillati</taxon>
        <taxon>Bacillota</taxon>
        <taxon>Bacilli</taxon>
        <taxon>Lactobacillales</taxon>
        <taxon>Lactobacillaceae</taxon>
        <taxon>Dellaglioa</taxon>
    </lineage>
</organism>
<gene>
    <name evidence="1" type="ORF">FC66_GL000956</name>
</gene>
<evidence type="ECO:0000313" key="2">
    <source>
        <dbReference type="Proteomes" id="UP000051450"/>
    </source>
</evidence>
<keyword evidence="2" id="KW-1185">Reference proteome</keyword>
<proteinExistence type="predicted"/>
<dbReference type="AlphaFoldDB" id="A0A0R1HI50"/>
<dbReference type="RefSeq" id="WP_057974020.1">
    <property type="nucleotide sequence ID" value="NZ_AZDI01000003.1"/>
</dbReference>
<dbReference type="PANTHER" id="PTHR40056">
    <property type="entry name" value="HYPOTHETICAL CYTOSOLIC PROTEIN"/>
    <property type="match status" value="1"/>
</dbReference>
<evidence type="ECO:0000313" key="1">
    <source>
        <dbReference type="EMBL" id="KRK45995.1"/>
    </source>
</evidence>
<dbReference type="InterPro" id="IPR014975">
    <property type="entry name" value="DUF1836"/>
</dbReference>
<accession>A0A0R1HI50</accession>
<dbReference type="Pfam" id="PF08876">
    <property type="entry name" value="DUF1836"/>
    <property type="match status" value="1"/>
</dbReference>
<reference evidence="1 2" key="1">
    <citation type="journal article" date="2015" name="Genome Announc.">
        <title>Expanding the biotechnology potential of lactobacilli through comparative genomics of 213 strains and associated genera.</title>
        <authorList>
            <person name="Sun Z."/>
            <person name="Harris H.M."/>
            <person name="McCann A."/>
            <person name="Guo C."/>
            <person name="Argimon S."/>
            <person name="Zhang W."/>
            <person name="Yang X."/>
            <person name="Jeffery I.B."/>
            <person name="Cooney J.C."/>
            <person name="Kagawa T.F."/>
            <person name="Liu W."/>
            <person name="Song Y."/>
            <person name="Salvetti E."/>
            <person name="Wrobel A."/>
            <person name="Rasinkangas P."/>
            <person name="Parkhill J."/>
            <person name="Rea M.C."/>
            <person name="O'Sullivan O."/>
            <person name="Ritari J."/>
            <person name="Douillard F.P."/>
            <person name="Paul Ross R."/>
            <person name="Yang R."/>
            <person name="Briner A.E."/>
            <person name="Felis G.E."/>
            <person name="de Vos W.M."/>
            <person name="Barrangou R."/>
            <person name="Klaenhammer T.R."/>
            <person name="Caufield P.W."/>
            <person name="Cui Y."/>
            <person name="Zhang H."/>
            <person name="O'Toole P.W."/>
        </authorList>
    </citation>
    <scope>NUCLEOTIDE SEQUENCE [LARGE SCALE GENOMIC DNA]</scope>
    <source>
        <strain evidence="1 2">DSM 15638</strain>
    </source>
</reference>
<evidence type="ECO:0008006" key="3">
    <source>
        <dbReference type="Google" id="ProtNLM"/>
    </source>
</evidence>
<dbReference type="EMBL" id="AZDI01000003">
    <property type="protein sequence ID" value="KRK45995.1"/>
    <property type="molecule type" value="Genomic_DNA"/>
</dbReference>
<dbReference type="PANTHER" id="PTHR40056:SF1">
    <property type="entry name" value="DUF1836 DOMAIN-CONTAINING PROTEIN"/>
    <property type="match status" value="1"/>
</dbReference>
<dbReference type="PATRIC" id="fig|1423719.4.peg.973"/>
<dbReference type="OrthoDB" id="3191472at2"/>
<protein>
    <recommendedName>
        <fullName evidence="3">DUF1836 domain-containing protein</fullName>
    </recommendedName>
</protein>
<sequence>MGQKVPESFLNWLGSLKKITLPTWQDFPELDLYMDQSIKLVNQYLEPLNLAPVTATMVNNYVKKEVMFKPIKKRYRKEHLAAIVVITILKSAFPLTVIKNGIDQLLVDNSAEDAYMNFALIFNEQIKSLTFDTNLKPVTIETTIIELEQRTAASAVINHIISEKLVMLMKEATKS</sequence>
<comment type="caution">
    <text evidence="1">The sequence shown here is derived from an EMBL/GenBank/DDBJ whole genome shotgun (WGS) entry which is preliminary data.</text>
</comment>
<name>A0A0R1HI50_9LACO</name>